<sequence>MRRCFTAVGGFLLQQGEGLFWVLSCSMGGAGDRFWSCNKIARIAVEVSGSQRATRAYLRVSRAAATDRGLRHTGSGRDTQEVDLGHVLQQGVGARSLWLMMLALEL</sequence>
<name>A0A8T3DIS9_9TELE</name>
<proteinExistence type="predicted"/>
<keyword evidence="2" id="KW-1185">Reference proteome</keyword>
<dbReference type="Proteomes" id="UP000829720">
    <property type="component" value="Unassembled WGS sequence"/>
</dbReference>
<accession>A0A8T3DIS9</accession>
<gene>
    <name evidence="1" type="ORF">AGOR_G00080800</name>
</gene>
<evidence type="ECO:0000313" key="2">
    <source>
        <dbReference type="Proteomes" id="UP000829720"/>
    </source>
</evidence>
<reference evidence="1" key="1">
    <citation type="submission" date="2021-01" db="EMBL/GenBank/DDBJ databases">
        <authorList>
            <person name="Zahm M."/>
            <person name="Roques C."/>
            <person name="Cabau C."/>
            <person name="Klopp C."/>
            <person name="Donnadieu C."/>
            <person name="Jouanno E."/>
            <person name="Lampietro C."/>
            <person name="Louis A."/>
            <person name="Herpin A."/>
            <person name="Echchiki A."/>
            <person name="Berthelot C."/>
            <person name="Parey E."/>
            <person name="Roest-Crollius H."/>
            <person name="Braasch I."/>
            <person name="Postlethwait J."/>
            <person name="Bobe J."/>
            <person name="Montfort J."/>
            <person name="Bouchez O."/>
            <person name="Begum T."/>
            <person name="Mejri S."/>
            <person name="Adams A."/>
            <person name="Chen W.-J."/>
            <person name="Guiguen Y."/>
        </authorList>
    </citation>
    <scope>NUCLEOTIDE SEQUENCE</scope>
    <source>
        <tissue evidence="1">Blood</tissue>
    </source>
</reference>
<dbReference type="AlphaFoldDB" id="A0A8T3DIS9"/>
<organism evidence="1 2">
    <name type="scientific">Albula goreensis</name>
    <dbReference type="NCBI Taxonomy" id="1534307"/>
    <lineage>
        <taxon>Eukaryota</taxon>
        <taxon>Metazoa</taxon>
        <taxon>Chordata</taxon>
        <taxon>Craniata</taxon>
        <taxon>Vertebrata</taxon>
        <taxon>Euteleostomi</taxon>
        <taxon>Actinopterygii</taxon>
        <taxon>Neopterygii</taxon>
        <taxon>Teleostei</taxon>
        <taxon>Albuliformes</taxon>
        <taxon>Albulidae</taxon>
        <taxon>Albula</taxon>
    </lineage>
</organism>
<evidence type="ECO:0000313" key="1">
    <source>
        <dbReference type="EMBL" id="KAI1897203.1"/>
    </source>
</evidence>
<comment type="caution">
    <text evidence="1">The sequence shown here is derived from an EMBL/GenBank/DDBJ whole genome shotgun (WGS) entry which is preliminary data.</text>
</comment>
<dbReference type="EMBL" id="JAERUA010000007">
    <property type="protein sequence ID" value="KAI1897203.1"/>
    <property type="molecule type" value="Genomic_DNA"/>
</dbReference>
<protein>
    <submittedName>
        <fullName evidence="1">Uncharacterized protein</fullName>
    </submittedName>
</protein>